<dbReference type="PANTHER" id="PTHR33048">
    <property type="entry name" value="PTH11-LIKE INTEGRAL MEMBRANE PROTEIN (AFU_ORTHOLOGUE AFUA_5G11245)"/>
    <property type="match status" value="1"/>
</dbReference>
<feature type="transmembrane region" description="Helical" evidence="6">
    <location>
        <begin position="35"/>
        <end position="55"/>
    </location>
</feature>
<feature type="transmembrane region" description="Helical" evidence="6">
    <location>
        <begin position="67"/>
        <end position="86"/>
    </location>
</feature>
<evidence type="ECO:0000256" key="1">
    <source>
        <dbReference type="ARBA" id="ARBA00004141"/>
    </source>
</evidence>
<evidence type="ECO:0000256" key="6">
    <source>
        <dbReference type="SAM" id="Phobius"/>
    </source>
</evidence>
<evidence type="ECO:0000256" key="4">
    <source>
        <dbReference type="ARBA" id="ARBA00023136"/>
    </source>
</evidence>
<gene>
    <name evidence="8" type="ORF">QBC42DRAFT_195740</name>
</gene>
<reference evidence="8" key="1">
    <citation type="journal article" date="2023" name="Mol. Phylogenet. Evol.">
        <title>Genome-scale phylogeny and comparative genomics of the fungal order Sordariales.</title>
        <authorList>
            <person name="Hensen N."/>
            <person name="Bonometti L."/>
            <person name="Westerberg I."/>
            <person name="Brannstrom I.O."/>
            <person name="Guillou S."/>
            <person name="Cros-Aarteil S."/>
            <person name="Calhoun S."/>
            <person name="Haridas S."/>
            <person name="Kuo A."/>
            <person name="Mondo S."/>
            <person name="Pangilinan J."/>
            <person name="Riley R."/>
            <person name="LaButti K."/>
            <person name="Andreopoulos B."/>
            <person name="Lipzen A."/>
            <person name="Chen C."/>
            <person name="Yan M."/>
            <person name="Daum C."/>
            <person name="Ng V."/>
            <person name="Clum A."/>
            <person name="Steindorff A."/>
            <person name="Ohm R.A."/>
            <person name="Martin F."/>
            <person name="Silar P."/>
            <person name="Natvig D.O."/>
            <person name="Lalanne C."/>
            <person name="Gautier V."/>
            <person name="Ament-Velasquez S.L."/>
            <person name="Kruys A."/>
            <person name="Hutchinson M.I."/>
            <person name="Powell A.J."/>
            <person name="Barry K."/>
            <person name="Miller A.N."/>
            <person name="Grigoriev I.V."/>
            <person name="Debuchy R."/>
            <person name="Gladieux P."/>
            <person name="Hiltunen Thoren M."/>
            <person name="Johannesson H."/>
        </authorList>
    </citation>
    <scope>NUCLEOTIDE SEQUENCE</scope>
    <source>
        <strain evidence="8">PSN324</strain>
    </source>
</reference>
<evidence type="ECO:0000256" key="3">
    <source>
        <dbReference type="ARBA" id="ARBA00022989"/>
    </source>
</evidence>
<keyword evidence="4 6" id="KW-0472">Membrane</keyword>
<dbReference type="EMBL" id="MU864942">
    <property type="protein sequence ID" value="KAK4465155.1"/>
    <property type="molecule type" value="Genomic_DNA"/>
</dbReference>
<organism evidence="8 9">
    <name type="scientific">Cladorrhinum samala</name>
    <dbReference type="NCBI Taxonomy" id="585594"/>
    <lineage>
        <taxon>Eukaryota</taxon>
        <taxon>Fungi</taxon>
        <taxon>Dikarya</taxon>
        <taxon>Ascomycota</taxon>
        <taxon>Pezizomycotina</taxon>
        <taxon>Sordariomycetes</taxon>
        <taxon>Sordariomycetidae</taxon>
        <taxon>Sordariales</taxon>
        <taxon>Podosporaceae</taxon>
        <taxon>Cladorrhinum</taxon>
    </lineage>
</organism>
<protein>
    <recommendedName>
        <fullName evidence="7">Rhodopsin domain-containing protein</fullName>
    </recommendedName>
</protein>
<comment type="similarity">
    <text evidence="5">Belongs to the SAT4 family.</text>
</comment>
<dbReference type="Pfam" id="PF20684">
    <property type="entry name" value="Fung_rhodopsin"/>
    <property type="match status" value="1"/>
</dbReference>
<evidence type="ECO:0000256" key="5">
    <source>
        <dbReference type="ARBA" id="ARBA00038359"/>
    </source>
</evidence>
<evidence type="ECO:0000256" key="2">
    <source>
        <dbReference type="ARBA" id="ARBA00022692"/>
    </source>
</evidence>
<evidence type="ECO:0000313" key="9">
    <source>
        <dbReference type="Proteomes" id="UP001321749"/>
    </source>
</evidence>
<dbReference type="Proteomes" id="UP001321749">
    <property type="component" value="Unassembled WGS sequence"/>
</dbReference>
<keyword evidence="3 6" id="KW-1133">Transmembrane helix</keyword>
<evidence type="ECO:0000259" key="7">
    <source>
        <dbReference type="Pfam" id="PF20684"/>
    </source>
</evidence>
<comment type="subcellular location">
    <subcellularLocation>
        <location evidence="1">Membrane</location>
        <topology evidence="1">Multi-pass membrane protein</topology>
    </subcellularLocation>
</comment>
<name>A0AAV9HYJ2_9PEZI</name>
<keyword evidence="9" id="KW-1185">Reference proteome</keyword>
<dbReference type="InterPro" id="IPR049326">
    <property type="entry name" value="Rhodopsin_dom_fungi"/>
</dbReference>
<reference evidence="8" key="2">
    <citation type="submission" date="2023-06" db="EMBL/GenBank/DDBJ databases">
        <authorList>
            <consortium name="Lawrence Berkeley National Laboratory"/>
            <person name="Mondo S.J."/>
            <person name="Hensen N."/>
            <person name="Bonometti L."/>
            <person name="Westerberg I."/>
            <person name="Brannstrom I.O."/>
            <person name="Guillou S."/>
            <person name="Cros-Aarteil S."/>
            <person name="Calhoun S."/>
            <person name="Haridas S."/>
            <person name="Kuo A."/>
            <person name="Pangilinan J."/>
            <person name="Riley R."/>
            <person name="Labutti K."/>
            <person name="Andreopoulos B."/>
            <person name="Lipzen A."/>
            <person name="Chen C."/>
            <person name="Yanf M."/>
            <person name="Daum C."/>
            <person name="Ng V."/>
            <person name="Clum A."/>
            <person name="Steindorff A."/>
            <person name="Ohm R."/>
            <person name="Martin F."/>
            <person name="Silar P."/>
            <person name="Natvig D."/>
            <person name="Lalanne C."/>
            <person name="Gautier V."/>
            <person name="Ament-Velasquez S.L."/>
            <person name="Kruys A."/>
            <person name="Hutchinson M.I."/>
            <person name="Powell A.J."/>
            <person name="Barry K."/>
            <person name="Miller A.N."/>
            <person name="Grigoriev I.V."/>
            <person name="Debuchy R."/>
            <person name="Gladieux P."/>
            <person name="Thoren M.H."/>
            <person name="Johannesson H."/>
        </authorList>
    </citation>
    <scope>NUCLEOTIDE SEQUENCE</scope>
    <source>
        <strain evidence="8">PSN324</strain>
    </source>
</reference>
<feature type="domain" description="Rhodopsin" evidence="7">
    <location>
        <begin position="52"/>
        <end position="291"/>
    </location>
</feature>
<keyword evidence="2 6" id="KW-0812">Transmembrane</keyword>
<comment type="caution">
    <text evidence="8">The sequence shown here is derived from an EMBL/GenBank/DDBJ whole genome shotgun (WGS) entry which is preliminary data.</text>
</comment>
<sequence length="470" mass="51297">MSDNTSLPPPSPTGSAPQLPPMPADLAHDSLKTNIIVSASICWFIALVFVALRFYTRGVVIKVLGGSDWSILVALIFSGATCGGIIEQATHGAGQHVWDLDPADTKNAIAWGRSAWYGILFYILTLAFSKISILLLYIHLFTFKWARLAGQTLLGLVVLSHLYMALATFTACIPLNSYWDFTIKKKYCHPQSVWWSNTGLHMMTDFLIFLLPMPVVWSIQLPKRQKFALSGVFGFGFVVCFISILRLLQLLRAQVNPDFTYVAAELSYLTVVEVNGAIVCACVMTLKPFFVKFFPGLLSSRGSRSTLDSLGRRGRTGRSVTPVYYGAGPPTIGSTSRTGGGRMRDPASPLSVLDKQYGIHRDDGGYYPSSRNWNVGGGGGGGYMEIEDDKVPVVGSRDREDSEGWGGADVELEENVSRRERGGGFGPAQEARRDYMVKRGVGTGGNFSGPVPEGVVRVETSVTIVKEDLR</sequence>
<feature type="transmembrane region" description="Helical" evidence="6">
    <location>
        <begin position="153"/>
        <end position="179"/>
    </location>
</feature>
<evidence type="ECO:0000313" key="8">
    <source>
        <dbReference type="EMBL" id="KAK4465155.1"/>
    </source>
</evidence>
<dbReference type="InterPro" id="IPR052337">
    <property type="entry name" value="SAT4-like"/>
</dbReference>
<feature type="transmembrane region" description="Helical" evidence="6">
    <location>
        <begin position="227"/>
        <end position="248"/>
    </location>
</feature>
<dbReference type="PANTHER" id="PTHR33048:SF47">
    <property type="entry name" value="INTEGRAL MEMBRANE PROTEIN-RELATED"/>
    <property type="match status" value="1"/>
</dbReference>
<feature type="transmembrane region" description="Helical" evidence="6">
    <location>
        <begin position="119"/>
        <end position="141"/>
    </location>
</feature>
<accession>A0AAV9HYJ2</accession>
<feature type="transmembrane region" description="Helical" evidence="6">
    <location>
        <begin position="199"/>
        <end position="220"/>
    </location>
</feature>
<proteinExistence type="inferred from homology"/>
<dbReference type="AlphaFoldDB" id="A0AAV9HYJ2"/>
<dbReference type="GO" id="GO:0016020">
    <property type="term" value="C:membrane"/>
    <property type="evidence" value="ECO:0007669"/>
    <property type="project" value="UniProtKB-SubCell"/>
</dbReference>